<dbReference type="AlphaFoldDB" id="A0A6J4TT90"/>
<feature type="region of interest" description="Disordered" evidence="1">
    <location>
        <begin position="1"/>
        <end position="44"/>
    </location>
</feature>
<evidence type="ECO:0000313" key="2">
    <source>
        <dbReference type="EMBL" id="CAA9531430.1"/>
    </source>
</evidence>
<name>A0A6J4TT90_9SPHN</name>
<dbReference type="EMBL" id="CADCWB010000238">
    <property type="protein sequence ID" value="CAA9531430.1"/>
    <property type="molecule type" value="Genomic_DNA"/>
</dbReference>
<proteinExistence type="predicted"/>
<reference evidence="2" key="1">
    <citation type="submission" date="2020-02" db="EMBL/GenBank/DDBJ databases">
        <authorList>
            <person name="Meier V. D."/>
        </authorList>
    </citation>
    <scope>NUCLEOTIDE SEQUENCE</scope>
    <source>
        <strain evidence="2">AVDCRST_MAG62</strain>
    </source>
</reference>
<feature type="non-terminal residue" evidence="2">
    <location>
        <position position="1"/>
    </location>
</feature>
<gene>
    <name evidence="2" type="ORF">AVDCRST_MAG62-1914</name>
</gene>
<keyword evidence="2" id="KW-0030">Aminoacyl-tRNA synthetase</keyword>
<feature type="non-terminal residue" evidence="2">
    <location>
        <position position="44"/>
    </location>
</feature>
<protein>
    <submittedName>
        <fullName evidence="2">Glycyl-tRNA synthetase alpha chain</fullName>
        <ecNumber evidence="2">6.1.1.14</ecNumber>
    </submittedName>
</protein>
<keyword evidence="2" id="KW-0436">Ligase</keyword>
<dbReference type="EC" id="6.1.1.14" evidence="2"/>
<organism evidence="2">
    <name type="scientific">uncultured Sphingomonas sp</name>
    <dbReference type="NCBI Taxonomy" id="158754"/>
    <lineage>
        <taxon>Bacteria</taxon>
        <taxon>Pseudomonadati</taxon>
        <taxon>Pseudomonadota</taxon>
        <taxon>Alphaproteobacteria</taxon>
        <taxon>Sphingomonadales</taxon>
        <taxon>Sphingomonadaceae</taxon>
        <taxon>Sphingomonas</taxon>
        <taxon>environmental samples</taxon>
    </lineage>
</organism>
<dbReference type="GO" id="GO:0004820">
    <property type="term" value="F:glycine-tRNA ligase activity"/>
    <property type="evidence" value="ECO:0007669"/>
    <property type="project" value="UniProtKB-EC"/>
</dbReference>
<accession>A0A6J4TT90</accession>
<sequence>ELPGPDPNAAPLLVRPGLRDPAALRHGDGGGDLPPGDHPARAWP</sequence>
<evidence type="ECO:0000256" key="1">
    <source>
        <dbReference type="SAM" id="MobiDB-lite"/>
    </source>
</evidence>